<dbReference type="EC" id="1.14.13.-" evidence="4"/>
<reference evidence="4 5" key="1">
    <citation type="submission" date="2023-03" db="EMBL/GenBank/DDBJ databases">
        <title>Isolation and description of six Streptomyces strains from soil environments, able to metabolize different microbial glucans.</title>
        <authorList>
            <person name="Widen T."/>
            <person name="Larsbrink J."/>
        </authorList>
    </citation>
    <scope>NUCLEOTIDE SEQUENCE [LARGE SCALE GENOMIC DNA]</scope>
    <source>
        <strain evidence="4 5">Alt2</strain>
    </source>
</reference>
<dbReference type="RefSeq" id="WP_219574155.1">
    <property type="nucleotide sequence ID" value="NZ_CP120988.1"/>
</dbReference>
<proteinExistence type="predicted"/>
<dbReference type="PROSITE" id="PS51296">
    <property type="entry name" value="RIESKE"/>
    <property type="match status" value="1"/>
</dbReference>
<feature type="compositionally biased region" description="Low complexity" evidence="2">
    <location>
        <begin position="385"/>
        <end position="403"/>
    </location>
</feature>
<dbReference type="GO" id="GO:0051213">
    <property type="term" value="F:dioxygenase activity"/>
    <property type="evidence" value="ECO:0007669"/>
    <property type="project" value="UniProtKB-KW"/>
</dbReference>
<feature type="region of interest" description="Disordered" evidence="2">
    <location>
        <begin position="382"/>
        <end position="425"/>
    </location>
</feature>
<sequence>MFKNFWYAVEFADRVGRKPAKVVCLGQSLVLYRTKDGRPVALSDLCAHRGAALSGGSLSDDCVVCPYHGWRFDPEGACTSIPANMPGRGIPKKARVDSYPACERYGFVWVFMGDLPEAERPPIPVWPEFDDLVENGGSYRVVTGEYLWNSNYERVLENGCDIAHTPFVHGAAFGNPDRPEVEEYTVEQPDEWSAFATVSMHPPAAKGLWSKLYADRKSQGQERPPVVTTAGWMLPNLVKLHVRLPFGNMIIYDTNIPVDETTTLVKWVALRDFFTGSWADANARKRVYRIFGQDAPVVDATRPELLPADLGAELHLRSDMISVAYRRRRQELAAKGWAVGSGDRITGDVPERTSTVIASPSRRDVPEFGRAWEQKAHGFHPTVESAEQSAAQTAHTTQTARSAGPRAAQPTAESTDRIAAHPESE</sequence>
<feature type="compositionally biased region" description="Basic and acidic residues" evidence="2">
    <location>
        <begin position="414"/>
        <end position="425"/>
    </location>
</feature>
<dbReference type="Pfam" id="PF00355">
    <property type="entry name" value="Rieske"/>
    <property type="match status" value="1"/>
</dbReference>
<protein>
    <submittedName>
        <fullName evidence="4">Aromatic ring-hydroxylating dioxygenase subunit alpha</fullName>
        <ecNumber evidence="4">1.14.13.-</ecNumber>
    </submittedName>
</protein>
<gene>
    <name evidence="4" type="ORF">P8A19_06640</name>
</gene>
<feature type="domain" description="Rieske" evidence="3">
    <location>
        <begin position="6"/>
        <end position="110"/>
    </location>
</feature>
<dbReference type="PANTHER" id="PTHR21266:SF59">
    <property type="entry name" value="BLR4922 PROTEIN"/>
    <property type="match status" value="1"/>
</dbReference>
<dbReference type="InterPro" id="IPR044043">
    <property type="entry name" value="VanA_C_cat"/>
</dbReference>
<accession>A0ABY9IJ60</accession>
<dbReference type="InterPro" id="IPR050584">
    <property type="entry name" value="Cholesterol_7-desaturase"/>
</dbReference>
<evidence type="ECO:0000313" key="4">
    <source>
        <dbReference type="EMBL" id="WLQ55135.1"/>
    </source>
</evidence>
<evidence type="ECO:0000256" key="1">
    <source>
        <dbReference type="ARBA" id="ARBA00023002"/>
    </source>
</evidence>
<name>A0ABY9IJ60_9ACTN</name>
<keyword evidence="1 4" id="KW-0560">Oxidoreductase</keyword>
<evidence type="ECO:0000256" key="2">
    <source>
        <dbReference type="SAM" id="MobiDB-lite"/>
    </source>
</evidence>
<organism evidence="4 5">
    <name type="scientific">Streptomyces poriferorum</name>
    <dbReference type="NCBI Taxonomy" id="2798799"/>
    <lineage>
        <taxon>Bacteria</taxon>
        <taxon>Bacillati</taxon>
        <taxon>Actinomycetota</taxon>
        <taxon>Actinomycetes</taxon>
        <taxon>Kitasatosporales</taxon>
        <taxon>Streptomycetaceae</taxon>
        <taxon>Streptomyces</taxon>
    </lineage>
</organism>
<dbReference type="Proteomes" id="UP001235744">
    <property type="component" value="Chromosome"/>
</dbReference>
<dbReference type="InterPro" id="IPR017941">
    <property type="entry name" value="Rieske_2Fe-2S"/>
</dbReference>
<dbReference type="EMBL" id="CP120988">
    <property type="protein sequence ID" value="WLQ55135.1"/>
    <property type="molecule type" value="Genomic_DNA"/>
</dbReference>
<evidence type="ECO:0000313" key="5">
    <source>
        <dbReference type="Proteomes" id="UP001235744"/>
    </source>
</evidence>
<dbReference type="PANTHER" id="PTHR21266">
    <property type="entry name" value="IRON-SULFUR DOMAIN CONTAINING PROTEIN"/>
    <property type="match status" value="1"/>
</dbReference>
<evidence type="ECO:0000259" key="3">
    <source>
        <dbReference type="PROSITE" id="PS51296"/>
    </source>
</evidence>
<dbReference type="Pfam" id="PF19112">
    <property type="entry name" value="VanA_C"/>
    <property type="match status" value="1"/>
</dbReference>
<keyword evidence="4" id="KW-0223">Dioxygenase</keyword>
<keyword evidence="5" id="KW-1185">Reference proteome</keyword>